<dbReference type="Pfam" id="PF13442">
    <property type="entry name" value="Cytochrome_CBB3"/>
    <property type="match status" value="1"/>
</dbReference>
<dbReference type="SUPFAM" id="SSF46626">
    <property type="entry name" value="Cytochrome c"/>
    <property type="match status" value="1"/>
</dbReference>
<dbReference type="PANTHER" id="PTHR40394">
    <property type="entry name" value="LIPOPROTEIN-RELATED"/>
    <property type="match status" value="1"/>
</dbReference>
<evidence type="ECO:0000256" key="4">
    <source>
        <dbReference type="PROSITE-ProRule" id="PRU00433"/>
    </source>
</evidence>
<evidence type="ECO:0000259" key="5">
    <source>
        <dbReference type="PROSITE" id="PS51007"/>
    </source>
</evidence>
<keyword evidence="3 4" id="KW-0408">Iron</keyword>
<comment type="caution">
    <text evidence="6">The sequence shown here is derived from an EMBL/GenBank/DDBJ whole genome shotgun (WGS) entry which is preliminary data.</text>
</comment>
<dbReference type="RefSeq" id="WP_016420004.1">
    <property type="nucleotide sequence ID" value="NZ_CALGWW010000080.1"/>
</dbReference>
<evidence type="ECO:0000256" key="2">
    <source>
        <dbReference type="ARBA" id="ARBA00022723"/>
    </source>
</evidence>
<dbReference type="GO" id="GO:0046872">
    <property type="term" value="F:metal ion binding"/>
    <property type="evidence" value="ECO:0007669"/>
    <property type="project" value="UniProtKB-KW"/>
</dbReference>
<keyword evidence="1 4" id="KW-0349">Heme</keyword>
<evidence type="ECO:0000256" key="1">
    <source>
        <dbReference type="ARBA" id="ARBA00022617"/>
    </source>
</evidence>
<evidence type="ECO:0000313" key="6">
    <source>
        <dbReference type="EMBL" id="SDW51780.1"/>
    </source>
</evidence>
<proteinExistence type="predicted"/>
<evidence type="ECO:0000313" key="7">
    <source>
        <dbReference type="Proteomes" id="UP000182771"/>
    </source>
</evidence>
<dbReference type="AlphaFoldDB" id="A0A1H2U6W3"/>
<dbReference type="InterPro" id="IPR009056">
    <property type="entry name" value="Cyt_c-like_dom"/>
</dbReference>
<dbReference type="EMBL" id="FNND01000002">
    <property type="protein sequence ID" value="SDW51780.1"/>
    <property type="molecule type" value="Genomic_DNA"/>
</dbReference>
<dbReference type="InterPro" id="IPR036909">
    <property type="entry name" value="Cyt_c-like_dom_sf"/>
</dbReference>
<dbReference type="GeneID" id="85016523"/>
<dbReference type="PROSITE" id="PS51257">
    <property type="entry name" value="PROKAR_LIPOPROTEIN"/>
    <property type="match status" value="1"/>
</dbReference>
<dbReference type="OrthoDB" id="9796771at2"/>
<keyword evidence="2 4" id="KW-0479">Metal-binding</keyword>
<dbReference type="Proteomes" id="UP000182771">
    <property type="component" value="Unassembled WGS sequence"/>
</dbReference>
<dbReference type="PROSITE" id="PS51007">
    <property type="entry name" value="CYTC"/>
    <property type="match status" value="1"/>
</dbReference>
<gene>
    <name evidence="6" type="ORF">SAMN05444420_102434</name>
</gene>
<keyword evidence="7" id="KW-1185">Reference proteome</keyword>
<evidence type="ECO:0000256" key="3">
    <source>
        <dbReference type="ARBA" id="ARBA00023004"/>
    </source>
</evidence>
<reference evidence="6 7" key="1">
    <citation type="submission" date="2016-10" db="EMBL/GenBank/DDBJ databases">
        <authorList>
            <person name="Varghese N."/>
            <person name="Submissions S."/>
        </authorList>
    </citation>
    <scope>NUCLEOTIDE SEQUENCE [LARGE SCALE GENOMIC DNA]</scope>
    <source>
        <strain evidence="6 7">DSM 11449</strain>
    </source>
</reference>
<name>A0A1H2U6W3_9FLAO</name>
<protein>
    <submittedName>
        <fullName evidence="6">Quinol:cytochrome c oxidoreductase monoheme cytochrome subunit</fullName>
    </submittedName>
</protein>
<organism evidence="6 7">
    <name type="scientific">Capnocytophaga granulosa</name>
    <dbReference type="NCBI Taxonomy" id="45242"/>
    <lineage>
        <taxon>Bacteria</taxon>
        <taxon>Pseudomonadati</taxon>
        <taxon>Bacteroidota</taxon>
        <taxon>Flavobacteriia</taxon>
        <taxon>Flavobacteriales</taxon>
        <taxon>Flavobacteriaceae</taxon>
        <taxon>Capnocytophaga</taxon>
    </lineage>
</organism>
<feature type="domain" description="Cytochrome c" evidence="5">
    <location>
        <begin position="104"/>
        <end position="187"/>
    </location>
</feature>
<dbReference type="PANTHER" id="PTHR40394:SF2">
    <property type="entry name" value="QUINOL:CYTOCHROME C OXIDOREDUCTASE MEMBRANE PROTEIN"/>
    <property type="match status" value="1"/>
</dbReference>
<dbReference type="GO" id="GO:0009055">
    <property type="term" value="F:electron transfer activity"/>
    <property type="evidence" value="ECO:0007669"/>
    <property type="project" value="InterPro"/>
</dbReference>
<dbReference type="GO" id="GO:0020037">
    <property type="term" value="F:heme binding"/>
    <property type="evidence" value="ECO:0007669"/>
    <property type="project" value="InterPro"/>
</dbReference>
<accession>A0A1H2U6W3</accession>
<sequence>MKKRYIFALSVVALSLTACFHKDKPNYQYMADTDMYFPVGYETYQEAPEGNKALKGGMEAQLPPEHTIKRGWMPYLYPNTNEGYEDAKANLKNPLVADSLALDSHIKEGAALYNIYCMVCHGAEGDGQGILVQRDKYLGVPNYKDREITQGSIYHVIYYGRNAMGSYASQITEKERWQVALYVEQLRNKLINK</sequence>
<dbReference type="Gene3D" id="1.10.760.10">
    <property type="entry name" value="Cytochrome c-like domain"/>
    <property type="match status" value="1"/>
</dbReference>